<gene>
    <name evidence="1" type="ORF">PDJAM_G00012660</name>
</gene>
<sequence length="185" mass="20657">MEAAVRMEAAVLRGFLTETERSEWKQSFFNTTDGGPLLQRVFEGDFEAVLLSVPVLEMLSGDPEQDESIESYLQRRVLTYLSTSEEETKRDREMAMLALAVSCLSLFVQSNWTGPPFVLHVSDFLPSALLDKHKEVGAVTSVLLSSLLLDGECVYSLLSNPLLLLMARVLLVTCAEKMDSLQVRH</sequence>
<keyword evidence="2" id="KW-1185">Reference proteome</keyword>
<comment type="caution">
    <text evidence="1">The sequence shown here is derived from an EMBL/GenBank/DDBJ whole genome shotgun (WGS) entry which is preliminary data.</text>
</comment>
<protein>
    <submittedName>
        <fullName evidence="1">Uncharacterized protein</fullName>
    </submittedName>
</protein>
<name>A0ACC5YLY6_9TELE</name>
<accession>A0ACC5YLY6</accession>
<evidence type="ECO:0000313" key="1">
    <source>
        <dbReference type="EMBL" id="MCJ8736448.1"/>
    </source>
</evidence>
<dbReference type="EMBL" id="CM040984">
    <property type="protein sequence ID" value="MCJ8736448.1"/>
    <property type="molecule type" value="Genomic_DNA"/>
</dbReference>
<proteinExistence type="predicted"/>
<reference evidence="1" key="1">
    <citation type="submission" date="2020-02" db="EMBL/GenBank/DDBJ databases">
        <title>Genome sequencing of the panga catfish, Pangasius djambal.</title>
        <authorList>
            <person name="Wen M."/>
            <person name="Zahm M."/>
            <person name="Roques C."/>
            <person name="Cabau C."/>
            <person name="Klopp C."/>
            <person name="Donnadieu C."/>
            <person name="Jouanno E."/>
            <person name="Avarre J.-C."/>
            <person name="Campet M."/>
            <person name="Ha T."/>
            <person name="Dugue R."/>
            <person name="Lampietro C."/>
            <person name="Louis A."/>
            <person name="Herpin A."/>
            <person name="Echchiki A."/>
            <person name="Berthelot C."/>
            <person name="Parey E."/>
            <person name="Roest-Crollius H."/>
            <person name="Braasch I."/>
            <person name="Postlethwait J.H."/>
            <person name="Bobe J."/>
            <person name="Montfort J."/>
            <person name="Bouchez O."/>
            <person name="Begum T."/>
            <person name="Schartl M."/>
            <person name="Gustiano R."/>
            <person name="Guiguen Y."/>
        </authorList>
    </citation>
    <scope>NUCLEOTIDE SEQUENCE</scope>
    <source>
        <strain evidence="1">Pdj_M5554</strain>
    </source>
</reference>
<evidence type="ECO:0000313" key="2">
    <source>
        <dbReference type="Proteomes" id="UP000830395"/>
    </source>
</evidence>
<dbReference type="Proteomes" id="UP000830395">
    <property type="component" value="Chromosome 10"/>
</dbReference>
<organism evidence="1 2">
    <name type="scientific">Pangasius djambal</name>
    <dbReference type="NCBI Taxonomy" id="1691987"/>
    <lineage>
        <taxon>Eukaryota</taxon>
        <taxon>Metazoa</taxon>
        <taxon>Chordata</taxon>
        <taxon>Craniata</taxon>
        <taxon>Vertebrata</taxon>
        <taxon>Euteleostomi</taxon>
        <taxon>Actinopterygii</taxon>
        <taxon>Neopterygii</taxon>
        <taxon>Teleostei</taxon>
        <taxon>Ostariophysi</taxon>
        <taxon>Siluriformes</taxon>
        <taxon>Pangasiidae</taxon>
        <taxon>Pangasius</taxon>
    </lineage>
</organism>